<dbReference type="GO" id="GO:0005506">
    <property type="term" value="F:iron ion binding"/>
    <property type="evidence" value="ECO:0007669"/>
    <property type="project" value="InterPro"/>
</dbReference>
<evidence type="ECO:0000313" key="9">
    <source>
        <dbReference type="EMBL" id="CAB4647269.1"/>
    </source>
</evidence>
<dbReference type="EMBL" id="CAEZTC010000153">
    <property type="protein sequence ID" value="CAB4566532.1"/>
    <property type="molecule type" value="Genomic_DNA"/>
</dbReference>
<evidence type="ECO:0000313" key="8">
    <source>
        <dbReference type="EMBL" id="CAB4572075.1"/>
    </source>
</evidence>
<protein>
    <submittedName>
        <fullName evidence="9">Unannotated protein</fullName>
    </submittedName>
</protein>
<evidence type="ECO:0000256" key="3">
    <source>
        <dbReference type="ARBA" id="ARBA00022982"/>
    </source>
</evidence>
<dbReference type="PRINTS" id="PR00352">
    <property type="entry name" value="3FE4SFRDOXIN"/>
</dbReference>
<accession>A0A6J6KHG3</accession>
<evidence type="ECO:0000256" key="4">
    <source>
        <dbReference type="ARBA" id="ARBA00023004"/>
    </source>
</evidence>
<dbReference type="GO" id="GO:0051536">
    <property type="term" value="F:iron-sulfur cluster binding"/>
    <property type="evidence" value="ECO:0007669"/>
    <property type="project" value="UniProtKB-KW"/>
</dbReference>
<sequence>MSSVRVWIDQDLCTGDGLCVDHCPDVFVQMEDGIAYVAERGAPLNDPGGSGSLAEVADRDIAAVVQAADVCPGECIFIEIDAPFSQIAPV</sequence>
<dbReference type="EMBL" id="CAEZWE010000014">
    <property type="protein sequence ID" value="CAB4647269.1"/>
    <property type="molecule type" value="Genomic_DNA"/>
</dbReference>
<dbReference type="PANTHER" id="PTHR36923">
    <property type="entry name" value="FERREDOXIN"/>
    <property type="match status" value="1"/>
</dbReference>
<evidence type="ECO:0000313" key="7">
    <source>
        <dbReference type="EMBL" id="CAB4566532.1"/>
    </source>
</evidence>
<organism evidence="9">
    <name type="scientific">freshwater metagenome</name>
    <dbReference type="NCBI Taxonomy" id="449393"/>
    <lineage>
        <taxon>unclassified sequences</taxon>
        <taxon>metagenomes</taxon>
        <taxon>ecological metagenomes</taxon>
    </lineage>
</organism>
<evidence type="ECO:0000256" key="5">
    <source>
        <dbReference type="ARBA" id="ARBA00023014"/>
    </source>
</evidence>
<dbReference type="Gene3D" id="3.30.70.20">
    <property type="match status" value="1"/>
</dbReference>
<feature type="domain" description="4Fe-4S ferredoxin-type" evidence="6">
    <location>
        <begin position="4"/>
        <end position="33"/>
    </location>
</feature>
<dbReference type="PANTHER" id="PTHR36923:SF3">
    <property type="entry name" value="FERREDOXIN"/>
    <property type="match status" value="1"/>
</dbReference>
<dbReference type="SUPFAM" id="SSF54862">
    <property type="entry name" value="4Fe-4S ferredoxins"/>
    <property type="match status" value="1"/>
</dbReference>
<reference evidence="9" key="1">
    <citation type="submission" date="2020-05" db="EMBL/GenBank/DDBJ databases">
        <authorList>
            <person name="Chiriac C."/>
            <person name="Salcher M."/>
            <person name="Ghai R."/>
            <person name="Kavagutti S V."/>
        </authorList>
    </citation>
    <scope>NUCLEOTIDE SEQUENCE</scope>
</reference>
<dbReference type="AlphaFoldDB" id="A0A6J6KHG3"/>
<evidence type="ECO:0000256" key="2">
    <source>
        <dbReference type="ARBA" id="ARBA00022723"/>
    </source>
</evidence>
<gene>
    <name evidence="7" type="ORF">UFOPK1572_01134</name>
    <name evidence="8" type="ORF">UFOPK1704_00497</name>
    <name evidence="9" type="ORF">UFOPK2169_00520</name>
</gene>
<dbReference type="InterPro" id="IPR001080">
    <property type="entry name" value="3Fe4S_ferredoxin"/>
</dbReference>
<keyword evidence="3" id="KW-0249">Electron transport</keyword>
<name>A0A6J6KHG3_9ZZZZ</name>
<dbReference type="InterPro" id="IPR051269">
    <property type="entry name" value="Fe-S_cluster_ET"/>
</dbReference>
<keyword evidence="5" id="KW-0411">Iron-sulfur</keyword>
<dbReference type="EMBL" id="CAEZTQ010000075">
    <property type="protein sequence ID" value="CAB4572075.1"/>
    <property type="molecule type" value="Genomic_DNA"/>
</dbReference>
<dbReference type="InterPro" id="IPR017896">
    <property type="entry name" value="4Fe4S_Fe-S-bd"/>
</dbReference>
<keyword evidence="1" id="KW-0813">Transport</keyword>
<dbReference type="Pfam" id="PF13459">
    <property type="entry name" value="Fer4_15"/>
    <property type="match status" value="1"/>
</dbReference>
<evidence type="ECO:0000256" key="1">
    <source>
        <dbReference type="ARBA" id="ARBA00022448"/>
    </source>
</evidence>
<dbReference type="PROSITE" id="PS51379">
    <property type="entry name" value="4FE4S_FER_2"/>
    <property type="match status" value="1"/>
</dbReference>
<evidence type="ECO:0000259" key="6">
    <source>
        <dbReference type="PROSITE" id="PS51379"/>
    </source>
</evidence>
<keyword evidence="4" id="KW-0408">Iron</keyword>
<dbReference type="GO" id="GO:0009055">
    <property type="term" value="F:electron transfer activity"/>
    <property type="evidence" value="ECO:0007669"/>
    <property type="project" value="InterPro"/>
</dbReference>
<keyword evidence="2" id="KW-0479">Metal-binding</keyword>
<proteinExistence type="predicted"/>